<sequence>MVAKHIGVYLTDNKNKTIELPVNPQELKVNYETNDATEEVVKLGEVNRIGEMKLRTLSIESILPVTMKNVRYVTASKPLSSAQKYIGWIVAAQKTKKPVRLVVSGTKISMKMTLASFNYGLENANADEYTYTLALTEYKTYKAEKMKVTKKKVAKKGKSRPKPPKKIGRGSKVIVNGRLHLDSYGSAPGVTEHNALRKVNFIAPGRAYPYHVTLLNGGWRGWVKKSAVKAV</sequence>
<evidence type="ECO:0000313" key="2">
    <source>
        <dbReference type="EMBL" id="MBT1137713.1"/>
    </source>
</evidence>
<evidence type="ECO:0000256" key="1">
    <source>
        <dbReference type="SAM" id="MobiDB-lite"/>
    </source>
</evidence>
<gene>
    <name evidence="2" type="ORF">JKL17_06185</name>
</gene>
<accession>A0ABS5UGL8</accession>
<keyword evidence="3" id="KW-1185">Reference proteome</keyword>
<dbReference type="Proteomes" id="UP000694640">
    <property type="component" value="Unassembled WGS sequence"/>
</dbReference>
<name>A0ABS5UGL8_9LACO</name>
<feature type="compositionally biased region" description="Basic residues" evidence="1">
    <location>
        <begin position="151"/>
        <end position="169"/>
    </location>
</feature>
<protein>
    <submittedName>
        <fullName evidence="2">Uncharacterized protein</fullName>
    </submittedName>
</protein>
<organism evidence="2 3">
    <name type="scientific">Lactiplantibacillus argentoratensis</name>
    <dbReference type="NCBI Taxonomy" id="271881"/>
    <lineage>
        <taxon>Bacteria</taxon>
        <taxon>Bacillati</taxon>
        <taxon>Bacillota</taxon>
        <taxon>Bacilli</taxon>
        <taxon>Lactobacillales</taxon>
        <taxon>Lactobacillaceae</taxon>
        <taxon>Lactiplantibacillus</taxon>
    </lineage>
</organism>
<proteinExistence type="predicted"/>
<evidence type="ECO:0000313" key="3">
    <source>
        <dbReference type="Proteomes" id="UP000694640"/>
    </source>
</evidence>
<feature type="region of interest" description="Disordered" evidence="1">
    <location>
        <begin position="151"/>
        <end position="170"/>
    </location>
</feature>
<reference evidence="2 3" key="1">
    <citation type="submission" date="2021-01" db="EMBL/GenBank/DDBJ databases">
        <title>High-quality draft genome sequence data of six Lactiplantibacillus plantarum subsp. argentoratensis strains isolated from various Greek sourdoughs.</title>
        <authorList>
            <person name="Syrokou M.K."/>
            <person name="Paramithiotis S."/>
            <person name="Skandamis P.N."/>
            <person name="Drosinos E.H."/>
            <person name="Bosnea L."/>
            <person name="Mataragas M."/>
        </authorList>
    </citation>
    <scope>NUCLEOTIDE SEQUENCE [LARGE SCALE GENOMIC DNA]</scope>
    <source>
        <strain evidence="2 3">LQC 2520</strain>
    </source>
</reference>
<comment type="caution">
    <text evidence="2">The sequence shown here is derived from an EMBL/GenBank/DDBJ whole genome shotgun (WGS) entry which is preliminary data.</text>
</comment>
<dbReference type="EMBL" id="JAEQMM010000003">
    <property type="protein sequence ID" value="MBT1137713.1"/>
    <property type="molecule type" value="Genomic_DNA"/>
</dbReference>